<dbReference type="RefSeq" id="WP_011808046.1">
    <property type="nucleotide sequence ID" value="NC_008786.1"/>
</dbReference>
<keyword evidence="2" id="KW-0413">Isomerase</keyword>
<dbReference type="PROSITE" id="PS00166">
    <property type="entry name" value="ENOYL_COA_HYDRATASE"/>
    <property type="match status" value="1"/>
</dbReference>
<dbReference type="GO" id="GO:0016853">
    <property type="term" value="F:isomerase activity"/>
    <property type="evidence" value="ECO:0007669"/>
    <property type="project" value="UniProtKB-KW"/>
</dbReference>
<proteinExistence type="inferred from homology"/>
<dbReference type="InterPro" id="IPR018376">
    <property type="entry name" value="Enoyl-CoA_hyd/isom_CS"/>
</dbReference>
<protein>
    <submittedName>
        <fullName evidence="2">Enoyl-CoA hydratase/isomerase</fullName>
    </submittedName>
</protein>
<dbReference type="OrthoDB" id="9777711at2"/>
<dbReference type="eggNOG" id="COG1024">
    <property type="taxonomic scope" value="Bacteria"/>
</dbReference>
<dbReference type="KEGG" id="vei:Veis_0236"/>
<dbReference type="AlphaFoldDB" id="A1WEH0"/>
<dbReference type="PANTHER" id="PTHR43459:SF1">
    <property type="entry name" value="EG:BACN32G11.4 PROTEIN"/>
    <property type="match status" value="1"/>
</dbReference>
<dbReference type="EMBL" id="CP000542">
    <property type="protein sequence ID" value="ABM56027.1"/>
    <property type="molecule type" value="Genomic_DNA"/>
</dbReference>
<dbReference type="Gene3D" id="3.90.226.10">
    <property type="entry name" value="2-enoyl-CoA Hydratase, Chain A, domain 1"/>
    <property type="match status" value="1"/>
</dbReference>
<evidence type="ECO:0000313" key="2">
    <source>
        <dbReference type="EMBL" id="ABM56027.1"/>
    </source>
</evidence>
<comment type="similarity">
    <text evidence="1">Belongs to the enoyl-CoA hydratase/isomerase family.</text>
</comment>
<dbReference type="HOGENOM" id="CLU_009834_7_2_4"/>
<dbReference type="STRING" id="391735.Veis_0236"/>
<dbReference type="Pfam" id="PF00378">
    <property type="entry name" value="ECH_1"/>
    <property type="match status" value="1"/>
</dbReference>
<dbReference type="CDD" id="cd06558">
    <property type="entry name" value="crotonase-like"/>
    <property type="match status" value="1"/>
</dbReference>
<accession>A1WEH0</accession>
<gene>
    <name evidence="2" type="ordered locus">Veis_0236</name>
</gene>
<dbReference type="Proteomes" id="UP000000374">
    <property type="component" value="Chromosome"/>
</dbReference>
<sequence length="260" mass="27115">MSSDDSLRLQIDGPIATLTLNRPDKLNAMGAQTRALFGAHLQRVADDAGVRVLLLNAEGRAFCAGADLGSLPTTALDWRERVIAAQRQHQLMATMNPVVIAAVQGAAAGGGAALALAADILLMADDACLRFPFVRLGLIPDGGTAFLLQAKAGTAMALDLLLSGGVMAAAEAFACGLTRRVVPPDRLAPQARALAEELARLPAQSLLLTKSLMRQTWAARMPGALAHEADAFALVTALPGHAQAMARMRPQTRASAKENG</sequence>
<dbReference type="SUPFAM" id="SSF52096">
    <property type="entry name" value="ClpP/crotonase"/>
    <property type="match status" value="1"/>
</dbReference>
<organism evidence="2 3">
    <name type="scientific">Verminephrobacter eiseniae (strain EF01-2)</name>
    <dbReference type="NCBI Taxonomy" id="391735"/>
    <lineage>
        <taxon>Bacteria</taxon>
        <taxon>Pseudomonadati</taxon>
        <taxon>Pseudomonadota</taxon>
        <taxon>Betaproteobacteria</taxon>
        <taxon>Burkholderiales</taxon>
        <taxon>Comamonadaceae</taxon>
        <taxon>Verminephrobacter</taxon>
    </lineage>
</organism>
<evidence type="ECO:0000256" key="1">
    <source>
        <dbReference type="RuleBase" id="RU003707"/>
    </source>
</evidence>
<dbReference type="PANTHER" id="PTHR43459">
    <property type="entry name" value="ENOYL-COA HYDRATASE"/>
    <property type="match status" value="1"/>
</dbReference>
<reference evidence="3" key="1">
    <citation type="submission" date="2006-12" db="EMBL/GenBank/DDBJ databases">
        <title>Complete sequence of chromosome 1 of Verminephrobacter eiseniae EF01-2.</title>
        <authorList>
            <person name="Copeland A."/>
            <person name="Lucas S."/>
            <person name="Lapidus A."/>
            <person name="Barry K."/>
            <person name="Detter J.C."/>
            <person name="Glavina del Rio T."/>
            <person name="Dalin E."/>
            <person name="Tice H."/>
            <person name="Pitluck S."/>
            <person name="Chertkov O."/>
            <person name="Brettin T."/>
            <person name="Bruce D."/>
            <person name="Han C."/>
            <person name="Tapia R."/>
            <person name="Gilna P."/>
            <person name="Schmutz J."/>
            <person name="Larimer F."/>
            <person name="Land M."/>
            <person name="Hauser L."/>
            <person name="Kyrpides N."/>
            <person name="Kim E."/>
            <person name="Stahl D."/>
            <person name="Richardson P."/>
        </authorList>
    </citation>
    <scope>NUCLEOTIDE SEQUENCE [LARGE SCALE GENOMIC DNA]</scope>
    <source>
        <strain evidence="3">EF01-2</strain>
    </source>
</reference>
<dbReference type="GeneID" id="76458981"/>
<keyword evidence="3" id="KW-1185">Reference proteome</keyword>
<dbReference type="InterPro" id="IPR001753">
    <property type="entry name" value="Enoyl-CoA_hydra/iso"/>
</dbReference>
<name>A1WEH0_VEREI</name>
<dbReference type="InterPro" id="IPR029045">
    <property type="entry name" value="ClpP/crotonase-like_dom_sf"/>
</dbReference>
<evidence type="ECO:0000313" key="3">
    <source>
        <dbReference type="Proteomes" id="UP000000374"/>
    </source>
</evidence>